<reference evidence="1" key="1">
    <citation type="submission" date="2014-11" db="EMBL/GenBank/DDBJ databases">
        <authorList>
            <person name="Amaro Gonzalez C."/>
        </authorList>
    </citation>
    <scope>NUCLEOTIDE SEQUENCE</scope>
</reference>
<reference evidence="1" key="2">
    <citation type="journal article" date="2015" name="Fish Shellfish Immunol.">
        <title>Early steps in the European eel (Anguilla anguilla)-Vibrio vulnificus interaction in the gills: Role of the RtxA13 toxin.</title>
        <authorList>
            <person name="Callol A."/>
            <person name="Pajuelo D."/>
            <person name="Ebbesson L."/>
            <person name="Teles M."/>
            <person name="MacKenzie S."/>
            <person name="Amaro C."/>
        </authorList>
    </citation>
    <scope>NUCLEOTIDE SEQUENCE</scope>
</reference>
<accession>A0A0E9QYH3</accession>
<organism evidence="1">
    <name type="scientific">Anguilla anguilla</name>
    <name type="common">European freshwater eel</name>
    <name type="synonym">Muraena anguilla</name>
    <dbReference type="NCBI Taxonomy" id="7936"/>
    <lineage>
        <taxon>Eukaryota</taxon>
        <taxon>Metazoa</taxon>
        <taxon>Chordata</taxon>
        <taxon>Craniata</taxon>
        <taxon>Vertebrata</taxon>
        <taxon>Euteleostomi</taxon>
        <taxon>Actinopterygii</taxon>
        <taxon>Neopterygii</taxon>
        <taxon>Teleostei</taxon>
        <taxon>Anguilliformes</taxon>
        <taxon>Anguillidae</taxon>
        <taxon>Anguilla</taxon>
    </lineage>
</organism>
<name>A0A0E9QYH3_ANGAN</name>
<dbReference type="EMBL" id="GBXM01086683">
    <property type="protein sequence ID" value="JAH21894.1"/>
    <property type="molecule type" value="Transcribed_RNA"/>
</dbReference>
<proteinExistence type="predicted"/>
<evidence type="ECO:0000313" key="1">
    <source>
        <dbReference type="EMBL" id="JAH21894.1"/>
    </source>
</evidence>
<sequence length="32" mass="3698">MVDLLLLPSLAKQSLDWVPSPAHRPTRHLLRH</sequence>
<protein>
    <submittedName>
        <fullName evidence="1">Uncharacterized protein</fullName>
    </submittedName>
</protein>
<dbReference type="AlphaFoldDB" id="A0A0E9QYH3"/>